<name>A0A3A6PEM0_9BACL</name>
<dbReference type="GO" id="GO:0000156">
    <property type="term" value="F:phosphorelay response regulator activity"/>
    <property type="evidence" value="ECO:0007669"/>
    <property type="project" value="TreeGrafter"/>
</dbReference>
<dbReference type="InterPro" id="IPR001867">
    <property type="entry name" value="OmpR/PhoB-type_DNA-bd"/>
</dbReference>
<dbReference type="InterPro" id="IPR036388">
    <property type="entry name" value="WH-like_DNA-bd_sf"/>
</dbReference>
<feature type="domain" description="Response regulatory" evidence="9">
    <location>
        <begin position="3"/>
        <end position="116"/>
    </location>
</feature>
<evidence type="ECO:0000256" key="1">
    <source>
        <dbReference type="ARBA" id="ARBA00004496"/>
    </source>
</evidence>
<dbReference type="InterPro" id="IPR001789">
    <property type="entry name" value="Sig_transdc_resp-reg_receiver"/>
</dbReference>
<dbReference type="InterPro" id="IPR016032">
    <property type="entry name" value="Sig_transdc_resp-reg_C-effctor"/>
</dbReference>
<comment type="subcellular location">
    <subcellularLocation>
        <location evidence="1">Cytoplasm</location>
    </subcellularLocation>
</comment>
<evidence type="ECO:0000256" key="7">
    <source>
        <dbReference type="PROSITE-ProRule" id="PRU00169"/>
    </source>
</evidence>
<feature type="domain" description="OmpR/PhoB-type" evidence="10">
    <location>
        <begin position="126"/>
        <end position="227"/>
    </location>
</feature>
<dbReference type="PROSITE" id="PS50110">
    <property type="entry name" value="RESPONSE_REGULATORY"/>
    <property type="match status" value="1"/>
</dbReference>
<dbReference type="Gene3D" id="3.40.50.2300">
    <property type="match status" value="1"/>
</dbReference>
<evidence type="ECO:0000256" key="8">
    <source>
        <dbReference type="PROSITE-ProRule" id="PRU01091"/>
    </source>
</evidence>
<keyword evidence="6" id="KW-0804">Transcription</keyword>
<dbReference type="GO" id="GO:0032993">
    <property type="term" value="C:protein-DNA complex"/>
    <property type="evidence" value="ECO:0007669"/>
    <property type="project" value="TreeGrafter"/>
</dbReference>
<protein>
    <submittedName>
        <fullName evidence="11">DNA-binding response regulator</fullName>
    </submittedName>
</protein>
<evidence type="ECO:0000256" key="6">
    <source>
        <dbReference type="ARBA" id="ARBA00023163"/>
    </source>
</evidence>
<reference evidence="11 12" key="1">
    <citation type="submission" date="2018-09" db="EMBL/GenBank/DDBJ databases">
        <title>Paenibacillus aracenensis nov. sp. isolated from a cave in southern Spain.</title>
        <authorList>
            <person name="Jurado V."/>
            <person name="Gutierrez-Patricio S."/>
            <person name="Gonzalez-Pimentel J.L."/>
            <person name="Miller A.Z."/>
            <person name="Laiz L."/>
            <person name="Saiz-Jimenez C."/>
        </authorList>
    </citation>
    <scope>NUCLEOTIDE SEQUENCE [LARGE SCALE GENOMIC DNA]</scope>
    <source>
        <strain evidence="11 12">JCM 19203</strain>
    </source>
</reference>
<evidence type="ECO:0000313" key="12">
    <source>
        <dbReference type="Proteomes" id="UP000267798"/>
    </source>
</evidence>
<dbReference type="SUPFAM" id="SSF46894">
    <property type="entry name" value="C-terminal effector domain of the bipartite response regulators"/>
    <property type="match status" value="1"/>
</dbReference>
<dbReference type="Pfam" id="PF00072">
    <property type="entry name" value="Response_reg"/>
    <property type="match status" value="1"/>
</dbReference>
<dbReference type="Pfam" id="PF00486">
    <property type="entry name" value="Trans_reg_C"/>
    <property type="match status" value="1"/>
</dbReference>
<dbReference type="GO" id="GO:0005829">
    <property type="term" value="C:cytosol"/>
    <property type="evidence" value="ECO:0007669"/>
    <property type="project" value="TreeGrafter"/>
</dbReference>
<evidence type="ECO:0000256" key="5">
    <source>
        <dbReference type="ARBA" id="ARBA00023125"/>
    </source>
</evidence>
<dbReference type="PROSITE" id="PS51755">
    <property type="entry name" value="OMPR_PHOB"/>
    <property type="match status" value="1"/>
</dbReference>
<dbReference type="SMART" id="SM00862">
    <property type="entry name" value="Trans_reg_C"/>
    <property type="match status" value="1"/>
</dbReference>
<dbReference type="CDD" id="cd00383">
    <property type="entry name" value="trans_reg_C"/>
    <property type="match status" value="1"/>
</dbReference>
<dbReference type="GO" id="GO:0000976">
    <property type="term" value="F:transcription cis-regulatory region binding"/>
    <property type="evidence" value="ECO:0007669"/>
    <property type="project" value="TreeGrafter"/>
</dbReference>
<dbReference type="GO" id="GO:0006355">
    <property type="term" value="P:regulation of DNA-templated transcription"/>
    <property type="evidence" value="ECO:0007669"/>
    <property type="project" value="InterPro"/>
</dbReference>
<dbReference type="InterPro" id="IPR039420">
    <property type="entry name" value="WalR-like"/>
</dbReference>
<sequence>MKTIAVVDDEYKIRDVLVSYLAQGGFRCLEAGTGREALRIVEEQPPDLIILDLMLPDMDGEAVCEAIRRIHSIPILMLTAKVSESNRIRGLSLGADDYVIKPFDPREVVARVRAILRRTDDNQLLADRLVFHGGHLAIDSLKQEVHCGGEAVSLTPNEYKLLLALAKHPQRRFTREELVEKVLGYEFEGDIRTIDQHVKNIRSKIEPDPKSPVYIVTVYGTGYRFAGGEA</sequence>
<keyword evidence="12" id="KW-1185">Reference proteome</keyword>
<dbReference type="AlphaFoldDB" id="A0A3A6PEM0"/>
<dbReference type="SMART" id="SM00448">
    <property type="entry name" value="REC"/>
    <property type="match status" value="1"/>
</dbReference>
<evidence type="ECO:0000313" key="11">
    <source>
        <dbReference type="EMBL" id="RJX37228.1"/>
    </source>
</evidence>
<proteinExistence type="predicted"/>
<dbReference type="FunFam" id="3.40.50.2300:FF:000001">
    <property type="entry name" value="DNA-binding response regulator PhoB"/>
    <property type="match status" value="1"/>
</dbReference>
<comment type="caution">
    <text evidence="11">The sequence shown here is derived from an EMBL/GenBank/DDBJ whole genome shotgun (WGS) entry which is preliminary data.</text>
</comment>
<evidence type="ECO:0000259" key="9">
    <source>
        <dbReference type="PROSITE" id="PS50110"/>
    </source>
</evidence>
<dbReference type="Gene3D" id="6.10.250.690">
    <property type="match status" value="1"/>
</dbReference>
<dbReference type="OrthoDB" id="9802426at2"/>
<dbReference type="Proteomes" id="UP000267798">
    <property type="component" value="Unassembled WGS sequence"/>
</dbReference>
<evidence type="ECO:0000256" key="3">
    <source>
        <dbReference type="ARBA" id="ARBA00023012"/>
    </source>
</evidence>
<dbReference type="PANTHER" id="PTHR48111:SF73">
    <property type="entry name" value="ALKALINE PHOSPHATASE SYNTHESIS TRANSCRIPTIONAL REGULATORY PROTEIN PHOP"/>
    <property type="match status" value="1"/>
</dbReference>
<dbReference type="RefSeq" id="WP_120113782.1">
    <property type="nucleotide sequence ID" value="NZ_QXQB01000006.1"/>
</dbReference>
<feature type="modified residue" description="4-aspartylphosphate" evidence="7">
    <location>
        <position position="52"/>
    </location>
</feature>
<dbReference type="EMBL" id="QXQB01000006">
    <property type="protein sequence ID" value="RJX37228.1"/>
    <property type="molecule type" value="Genomic_DNA"/>
</dbReference>
<keyword evidence="3" id="KW-0902">Two-component regulatory system</keyword>
<evidence type="ECO:0000256" key="4">
    <source>
        <dbReference type="ARBA" id="ARBA00023015"/>
    </source>
</evidence>
<keyword evidence="4" id="KW-0805">Transcription regulation</keyword>
<gene>
    <name evidence="11" type="ORF">D3P09_22985</name>
</gene>
<evidence type="ECO:0000256" key="2">
    <source>
        <dbReference type="ARBA" id="ARBA00022553"/>
    </source>
</evidence>
<dbReference type="Gene3D" id="1.10.10.10">
    <property type="entry name" value="Winged helix-like DNA-binding domain superfamily/Winged helix DNA-binding domain"/>
    <property type="match status" value="1"/>
</dbReference>
<evidence type="ECO:0000259" key="10">
    <source>
        <dbReference type="PROSITE" id="PS51755"/>
    </source>
</evidence>
<dbReference type="PANTHER" id="PTHR48111">
    <property type="entry name" value="REGULATOR OF RPOS"/>
    <property type="match status" value="1"/>
</dbReference>
<keyword evidence="5 8" id="KW-0238">DNA-binding</keyword>
<dbReference type="InterPro" id="IPR011006">
    <property type="entry name" value="CheY-like_superfamily"/>
</dbReference>
<organism evidence="11 12">
    <name type="scientific">Paenibacillus pinisoli</name>
    <dbReference type="NCBI Taxonomy" id="1276110"/>
    <lineage>
        <taxon>Bacteria</taxon>
        <taxon>Bacillati</taxon>
        <taxon>Bacillota</taxon>
        <taxon>Bacilli</taxon>
        <taxon>Bacillales</taxon>
        <taxon>Paenibacillaceae</taxon>
        <taxon>Paenibacillus</taxon>
    </lineage>
</organism>
<dbReference type="SUPFAM" id="SSF52172">
    <property type="entry name" value="CheY-like"/>
    <property type="match status" value="1"/>
</dbReference>
<keyword evidence="2 7" id="KW-0597">Phosphoprotein</keyword>
<feature type="DNA-binding region" description="OmpR/PhoB-type" evidence="8">
    <location>
        <begin position="126"/>
        <end position="227"/>
    </location>
</feature>
<accession>A0A3A6PEM0</accession>
<dbReference type="FunFam" id="1.10.10.10:FF:000018">
    <property type="entry name" value="DNA-binding response regulator ResD"/>
    <property type="match status" value="1"/>
</dbReference>